<feature type="region of interest" description="Disordered" evidence="1">
    <location>
        <begin position="508"/>
        <end position="638"/>
    </location>
</feature>
<feature type="compositionally biased region" description="Low complexity" evidence="1">
    <location>
        <begin position="135"/>
        <end position="144"/>
    </location>
</feature>
<gene>
    <name evidence="2" type="ORF">NDU88_001510</name>
</gene>
<sequence>MELSKVVQALKIFRDEGREDLIKEGVLEEAWVGLKRPRRLSAQGVSAAVAACSSPQGKAKKCKTKSAEGRKVTRSPLGLRESLGPAASSGEVVPRRRGTGHLLRRSGASLARRVSAGGRGAGRVGAVLRGERQGARLSSAGRSGALRRGRAGKQAQLPSENEADREAAILDKKTLGGTIKMAAPMEKGISGASASEKRILAGTQEVTGNREWFEEVIVISDEEQDGQEIFGLVESCIDEQDVNFFSKGAEAVGFRESSLVRSSSIRSFEGNVSSRNVSQEGEQVDFVDQEGVLVKGLVYRQVGKCANRDKEEVLLVRRKPAFEEVSAGCDAPRFSGRPGDLTVHQDAGRHAGGQSFPVKAWVPLIHLKEGRVNSGAVYPTTREAGVRCSLGHSAGSILEDEQPSTSWGAGASFDMQEETLLDYEEDEEEQNARVAVPVLQSMVPEVVQGDRSGTRRKVTTGNLPRGEIGLGMGRNVCGYGREVCGSGGVDVSVQVDCITDNGAGKSEVMGEVRKEDESKVLQESVKERGVISADASGKGAASGDAKARPLGGRTPTWIQNAKGASPREEAEGTKEKDQGKINEKKEKKKKKEAKKEKAVEKREWKKIKRKKREGNRGNKENEQAKEERKKKRGENRREDRLNGVAWERRVNIVVIAGVNYRQVEAITAAARGPGADWMWNPEVRPPIRTAGSLSSPCPNVHRTWDLEKNPLWRPVECPLRAAGSWLTP</sequence>
<feature type="compositionally biased region" description="Basic and acidic residues" evidence="1">
    <location>
        <begin position="593"/>
        <end position="603"/>
    </location>
</feature>
<reference evidence="2" key="1">
    <citation type="journal article" date="2022" name="bioRxiv">
        <title>Sequencing and chromosome-scale assembly of the giantPleurodeles waltlgenome.</title>
        <authorList>
            <person name="Brown T."/>
            <person name="Elewa A."/>
            <person name="Iarovenko S."/>
            <person name="Subramanian E."/>
            <person name="Araus A.J."/>
            <person name="Petzold A."/>
            <person name="Susuki M."/>
            <person name="Suzuki K.-i.T."/>
            <person name="Hayashi T."/>
            <person name="Toyoda A."/>
            <person name="Oliveira C."/>
            <person name="Osipova E."/>
            <person name="Leigh N.D."/>
            <person name="Simon A."/>
            <person name="Yun M.H."/>
        </authorList>
    </citation>
    <scope>NUCLEOTIDE SEQUENCE</scope>
    <source>
        <strain evidence="2">20211129_DDA</strain>
        <tissue evidence="2">Liver</tissue>
    </source>
</reference>
<feature type="region of interest" description="Disordered" evidence="1">
    <location>
        <begin position="80"/>
        <end position="163"/>
    </location>
</feature>
<protein>
    <submittedName>
        <fullName evidence="2">Uncharacterized protein</fullName>
    </submittedName>
</protein>
<accession>A0AAV7WM65</accession>
<feature type="compositionally biased region" description="Basic residues" evidence="1">
    <location>
        <begin position="95"/>
        <end position="104"/>
    </location>
</feature>
<comment type="caution">
    <text evidence="2">The sequence shown here is derived from an EMBL/GenBank/DDBJ whole genome shotgun (WGS) entry which is preliminary data.</text>
</comment>
<dbReference type="Proteomes" id="UP001066276">
    <property type="component" value="Chromosome 1_1"/>
</dbReference>
<dbReference type="EMBL" id="JANPWB010000001">
    <property type="protein sequence ID" value="KAJ1213880.1"/>
    <property type="molecule type" value="Genomic_DNA"/>
</dbReference>
<name>A0AAV7WM65_PLEWA</name>
<feature type="compositionally biased region" description="Basic and acidic residues" evidence="1">
    <location>
        <begin position="508"/>
        <end position="529"/>
    </location>
</feature>
<feature type="compositionally biased region" description="Basic and acidic residues" evidence="1">
    <location>
        <begin position="614"/>
        <end position="627"/>
    </location>
</feature>
<evidence type="ECO:0000256" key="1">
    <source>
        <dbReference type="SAM" id="MobiDB-lite"/>
    </source>
</evidence>
<feature type="compositionally biased region" description="Low complexity" evidence="1">
    <location>
        <begin position="532"/>
        <end position="544"/>
    </location>
</feature>
<keyword evidence="3" id="KW-1185">Reference proteome</keyword>
<evidence type="ECO:0000313" key="3">
    <source>
        <dbReference type="Proteomes" id="UP001066276"/>
    </source>
</evidence>
<evidence type="ECO:0000313" key="2">
    <source>
        <dbReference type="EMBL" id="KAJ1213880.1"/>
    </source>
</evidence>
<dbReference type="AlphaFoldDB" id="A0AAV7WM65"/>
<feature type="compositionally biased region" description="Low complexity" evidence="1">
    <location>
        <begin position="105"/>
        <end position="116"/>
    </location>
</feature>
<organism evidence="2 3">
    <name type="scientific">Pleurodeles waltl</name>
    <name type="common">Iberian ribbed newt</name>
    <dbReference type="NCBI Taxonomy" id="8319"/>
    <lineage>
        <taxon>Eukaryota</taxon>
        <taxon>Metazoa</taxon>
        <taxon>Chordata</taxon>
        <taxon>Craniata</taxon>
        <taxon>Vertebrata</taxon>
        <taxon>Euteleostomi</taxon>
        <taxon>Amphibia</taxon>
        <taxon>Batrachia</taxon>
        <taxon>Caudata</taxon>
        <taxon>Salamandroidea</taxon>
        <taxon>Salamandridae</taxon>
        <taxon>Pleurodelinae</taxon>
        <taxon>Pleurodeles</taxon>
    </lineage>
</organism>
<proteinExistence type="predicted"/>
<feature type="compositionally biased region" description="Basic residues" evidence="1">
    <location>
        <begin position="604"/>
        <end position="613"/>
    </location>
</feature>
<feature type="compositionally biased region" description="Basic and acidic residues" evidence="1">
    <location>
        <begin position="565"/>
        <end position="585"/>
    </location>
</feature>